<evidence type="ECO:0000313" key="2">
    <source>
        <dbReference type="EMBL" id="QHU21725.1"/>
    </source>
</evidence>
<organism evidence="2">
    <name type="scientific">viral metagenome</name>
    <dbReference type="NCBI Taxonomy" id="1070528"/>
    <lineage>
        <taxon>unclassified sequences</taxon>
        <taxon>metagenomes</taxon>
        <taxon>organismal metagenomes</taxon>
    </lineage>
</organism>
<dbReference type="EMBL" id="MN740992">
    <property type="protein sequence ID" value="QHU21725.1"/>
    <property type="molecule type" value="Genomic_DNA"/>
</dbReference>
<reference evidence="2" key="1">
    <citation type="journal article" date="2020" name="Nature">
        <title>Giant virus diversity and host interactions through global metagenomics.</title>
        <authorList>
            <person name="Schulz F."/>
            <person name="Roux S."/>
            <person name="Paez-Espino D."/>
            <person name="Jungbluth S."/>
            <person name="Walsh D.A."/>
            <person name="Denef V.J."/>
            <person name="McMahon K.D."/>
            <person name="Konstantinidis K.T."/>
            <person name="Eloe-Fadrosh E.A."/>
            <person name="Kyrpides N.C."/>
            <person name="Woyke T."/>
        </authorList>
    </citation>
    <scope>NUCLEOTIDE SEQUENCE</scope>
    <source>
        <strain evidence="2">GVMAG-S-3300013286-35</strain>
    </source>
</reference>
<keyword evidence="1" id="KW-0472">Membrane</keyword>
<feature type="transmembrane region" description="Helical" evidence="1">
    <location>
        <begin position="71"/>
        <end position="87"/>
    </location>
</feature>
<proteinExistence type="predicted"/>
<dbReference type="AlphaFoldDB" id="A0A6C0KUT6"/>
<keyword evidence="1" id="KW-0812">Transmembrane</keyword>
<feature type="transmembrane region" description="Helical" evidence="1">
    <location>
        <begin position="39"/>
        <end position="59"/>
    </location>
</feature>
<sequence>MAFLTQEWYEILFTVLTVFMVLLYVLVYLGALKQYGDKYIPLIVTARTLILSGFLLWFYNPFRTKFEYGHALPTFAFAAGIALLLFLDKFQIENLVHFILYGDVLPGPKKS</sequence>
<accession>A0A6C0KUT6</accession>
<protein>
    <submittedName>
        <fullName evidence="2">Uncharacterized protein</fullName>
    </submittedName>
</protein>
<name>A0A6C0KUT6_9ZZZZ</name>
<keyword evidence="1" id="KW-1133">Transmembrane helix</keyword>
<feature type="transmembrane region" description="Helical" evidence="1">
    <location>
        <begin position="12"/>
        <end position="32"/>
    </location>
</feature>
<evidence type="ECO:0000256" key="1">
    <source>
        <dbReference type="SAM" id="Phobius"/>
    </source>
</evidence>